<evidence type="ECO:0000313" key="2">
    <source>
        <dbReference type="Ensembl" id="ENSLCNP00005013473.1"/>
    </source>
</evidence>
<dbReference type="GO" id="GO:0042157">
    <property type="term" value="P:lipoprotein metabolic process"/>
    <property type="evidence" value="ECO:0007669"/>
    <property type="project" value="InterPro"/>
</dbReference>
<dbReference type="GO" id="GO:0016020">
    <property type="term" value="C:membrane"/>
    <property type="evidence" value="ECO:0007669"/>
    <property type="project" value="TreeGrafter"/>
</dbReference>
<accession>A0A667GZG4</accession>
<organism evidence="2 3">
    <name type="scientific">Lynx canadensis</name>
    <name type="common">Canada lynx</name>
    <name type="synonym">Felis canadensis</name>
    <dbReference type="NCBI Taxonomy" id="61383"/>
    <lineage>
        <taxon>Eukaryota</taxon>
        <taxon>Metazoa</taxon>
        <taxon>Chordata</taxon>
        <taxon>Craniata</taxon>
        <taxon>Vertebrata</taxon>
        <taxon>Euteleostomi</taxon>
        <taxon>Mammalia</taxon>
        <taxon>Eutheria</taxon>
        <taxon>Laurasiatheria</taxon>
        <taxon>Carnivora</taxon>
        <taxon>Feliformia</taxon>
        <taxon>Felidae</taxon>
        <taxon>Felinae</taxon>
        <taxon>Lynx</taxon>
    </lineage>
</organism>
<reference evidence="2" key="1">
    <citation type="submission" date="2025-08" db="UniProtKB">
        <authorList>
            <consortium name="Ensembl"/>
        </authorList>
    </citation>
    <scope>IDENTIFICATION</scope>
</reference>
<dbReference type="GO" id="GO:0005576">
    <property type="term" value="C:extracellular region"/>
    <property type="evidence" value="ECO:0007669"/>
    <property type="project" value="InterPro"/>
</dbReference>
<dbReference type="AlphaFoldDB" id="A0A667GZG4"/>
<evidence type="ECO:0000313" key="3">
    <source>
        <dbReference type="Proteomes" id="UP000472241"/>
    </source>
</evidence>
<reference evidence="2" key="2">
    <citation type="submission" date="2025-09" db="UniProtKB">
        <authorList>
            <consortium name="Ensembl"/>
        </authorList>
    </citation>
    <scope>IDENTIFICATION</scope>
</reference>
<evidence type="ECO:0000256" key="1">
    <source>
        <dbReference type="ARBA" id="ARBA00010090"/>
    </source>
</evidence>
<sequence length="359" mass="39698">MGTTDIIEYFQDSVSWDELHLLLTDHEAWESFMAEANLSSQKEGLEDQGESLLEFYGGPMTFAAWLTCHLQPLLEEADVLHAGLCELEADLCMEGRERIQRDHLEERFLNEYPRLKQELKGQIRKLHKLADKVDKVHRGCTISNIVARSTGMISEVLTTLGLILAPVTSGISVSLLVTGMGLRTASAVTTVSSSIAEHLITSSAEAKARRLTSAGDNRGKTIARGLCQDTPRMFSVTNGFVRVLRNIGKNVRAIRLAKVSPHLAAHAKRFLTAGRVSVRSDKRVKKVFGGTVLAMTRGARIMDVGTVITSLLVDVANLVEESKHLHQGAKAESAERLRQQAQLLESKLKELNRMYESLK</sequence>
<keyword evidence="3" id="KW-1185">Reference proteome</keyword>
<dbReference type="GO" id="GO:0006869">
    <property type="term" value="P:lipid transport"/>
    <property type="evidence" value="ECO:0007669"/>
    <property type="project" value="InterPro"/>
</dbReference>
<evidence type="ECO:0008006" key="4">
    <source>
        <dbReference type="Google" id="ProtNLM"/>
    </source>
</evidence>
<dbReference type="PANTHER" id="PTHR14096">
    <property type="entry name" value="APOLIPOPROTEIN L"/>
    <property type="match status" value="1"/>
</dbReference>
<dbReference type="GO" id="GO:0008289">
    <property type="term" value="F:lipid binding"/>
    <property type="evidence" value="ECO:0007669"/>
    <property type="project" value="InterPro"/>
</dbReference>
<protein>
    <recommendedName>
        <fullName evidence="4">Apolipoprotein L2-like</fullName>
    </recommendedName>
</protein>
<proteinExistence type="inferred from homology"/>
<dbReference type="PANTHER" id="PTHR14096:SF27">
    <property type="entry name" value="APOLIPOPROTEIN L2"/>
    <property type="match status" value="1"/>
</dbReference>
<dbReference type="Proteomes" id="UP000472241">
    <property type="component" value="Unplaced"/>
</dbReference>
<dbReference type="Ensembl" id="ENSLCNT00005015077.1">
    <property type="protein sequence ID" value="ENSLCNP00005013473.1"/>
    <property type="gene ID" value="ENSLCNG00005008846.1"/>
</dbReference>
<name>A0A667GZG4_LYNCA</name>
<dbReference type="Pfam" id="PF05461">
    <property type="entry name" value="ApoL"/>
    <property type="match status" value="1"/>
</dbReference>
<dbReference type="InterPro" id="IPR008405">
    <property type="entry name" value="ApoL"/>
</dbReference>
<comment type="similarity">
    <text evidence="1">Belongs to the apolipoprotein L family.</text>
</comment>